<feature type="compositionally biased region" description="Polar residues" evidence="1">
    <location>
        <begin position="274"/>
        <end position="293"/>
    </location>
</feature>
<keyword evidence="2" id="KW-0472">Membrane</keyword>
<evidence type="ECO:0000256" key="2">
    <source>
        <dbReference type="SAM" id="Phobius"/>
    </source>
</evidence>
<evidence type="ECO:0000256" key="1">
    <source>
        <dbReference type="SAM" id="MobiDB-lite"/>
    </source>
</evidence>
<dbReference type="EMBL" id="VHII01000005">
    <property type="protein sequence ID" value="KAF1391020.1"/>
    <property type="molecule type" value="Genomic_DNA"/>
</dbReference>
<reference evidence="3 4" key="1">
    <citation type="submission" date="2019-06" db="EMBL/GenBank/DDBJ databases">
        <title>A chromosome-scale genome assembly of the European perch, Perca fluviatilis.</title>
        <authorList>
            <person name="Roques C."/>
            <person name="Zahm M."/>
            <person name="Cabau C."/>
            <person name="Klopp C."/>
            <person name="Bouchez O."/>
            <person name="Donnadieu C."/>
            <person name="Kuhl H."/>
            <person name="Gislard M."/>
            <person name="Guendouz S."/>
            <person name="Journot L."/>
            <person name="Haffray P."/>
            <person name="Bestin A."/>
            <person name="Morvezen R."/>
            <person name="Feron R."/>
            <person name="Wen M."/>
            <person name="Jouanno E."/>
            <person name="Herpin A."/>
            <person name="Schartl M."/>
            <person name="Postlethwait J."/>
            <person name="Schaerlinger B."/>
            <person name="Chardard D."/>
            <person name="Lecocq T."/>
            <person name="Poncet C."/>
            <person name="Jaffrelo L."/>
            <person name="Lampietro C."/>
            <person name="Guiguen Y."/>
        </authorList>
    </citation>
    <scope>NUCLEOTIDE SEQUENCE [LARGE SCALE GENOMIC DNA]</scope>
    <source>
        <tissue evidence="3">Blood</tissue>
    </source>
</reference>
<accession>A0A6A5FAX7</accession>
<proteinExistence type="predicted"/>
<feature type="transmembrane region" description="Helical" evidence="2">
    <location>
        <begin position="31"/>
        <end position="50"/>
    </location>
</feature>
<sequence>MCRCLQVLAESNLPTNMESFRAALKQFASHVSKAACIYGTAIGLFSYHVLLNKDMACTCKEQLGACWLYMTSPACLLFVLILWIDKPFQRSIKYKLYNCDRKFIRVLSIRILKAAMVSTLWCIAVLIDGDWFVCCYNDHTEQQAQLACKDKTAKTAEDQALIAELKNKSREIGLPLLCITLVASCMSAVPLDLCTANADKLKDIILEECENLATKKLRENANVKLTEKLNACFTGNDWVKCFDFDEITKEIISAPNNTPADASTPEPAEPSSPGQSTESTPSIPMKQINQADS</sequence>
<organism evidence="3 4">
    <name type="scientific">Perca fluviatilis</name>
    <name type="common">European perch</name>
    <dbReference type="NCBI Taxonomy" id="8168"/>
    <lineage>
        <taxon>Eukaryota</taxon>
        <taxon>Metazoa</taxon>
        <taxon>Chordata</taxon>
        <taxon>Craniata</taxon>
        <taxon>Vertebrata</taxon>
        <taxon>Euteleostomi</taxon>
        <taxon>Actinopterygii</taxon>
        <taxon>Neopterygii</taxon>
        <taxon>Teleostei</taxon>
        <taxon>Neoteleostei</taxon>
        <taxon>Acanthomorphata</taxon>
        <taxon>Eupercaria</taxon>
        <taxon>Perciformes</taxon>
        <taxon>Percoidei</taxon>
        <taxon>Percidae</taxon>
        <taxon>Percinae</taxon>
        <taxon>Perca</taxon>
    </lineage>
</organism>
<evidence type="ECO:0000313" key="3">
    <source>
        <dbReference type="EMBL" id="KAF1391020.1"/>
    </source>
</evidence>
<name>A0A6A5FAX7_PERFL</name>
<dbReference type="AlphaFoldDB" id="A0A6A5FAX7"/>
<feature type="transmembrane region" description="Helical" evidence="2">
    <location>
        <begin position="103"/>
        <end position="127"/>
    </location>
</feature>
<keyword evidence="4" id="KW-1185">Reference proteome</keyword>
<protein>
    <submittedName>
        <fullName evidence="3">Uncharacterized protein</fullName>
    </submittedName>
</protein>
<keyword evidence="2" id="KW-1133">Transmembrane helix</keyword>
<dbReference type="Proteomes" id="UP000465112">
    <property type="component" value="Chromosome 5"/>
</dbReference>
<feature type="transmembrane region" description="Helical" evidence="2">
    <location>
        <begin position="62"/>
        <end position="83"/>
    </location>
</feature>
<feature type="compositionally biased region" description="Low complexity" evidence="1">
    <location>
        <begin position="258"/>
        <end position="273"/>
    </location>
</feature>
<evidence type="ECO:0000313" key="4">
    <source>
        <dbReference type="Proteomes" id="UP000465112"/>
    </source>
</evidence>
<comment type="caution">
    <text evidence="3">The sequence shown here is derived from an EMBL/GenBank/DDBJ whole genome shotgun (WGS) entry which is preliminary data.</text>
</comment>
<gene>
    <name evidence="3" type="ORF">PFLUV_G00064230</name>
</gene>
<feature type="region of interest" description="Disordered" evidence="1">
    <location>
        <begin position="253"/>
        <end position="293"/>
    </location>
</feature>
<keyword evidence="2" id="KW-0812">Transmembrane</keyword>